<accession>A0A6N6JG77</accession>
<sequence length="190" mass="21022">MTASLRHRLYTETRPDHDRVDALFAVMSLQNPEGLRPFFRAHYMAFSAMALMQREADDASRAAVFSDLSDRLGADLEILGSPLPAPLSVRSVVPLASDYVLLGSRLGTNVLRKQWAKSTDDTARAAANYFSASFDPQAWRDLCEVLDQHPATGAQADEIVDDTKKLFQLFETAALSQQATQTENLSYGTH</sequence>
<dbReference type="InterPro" id="IPR016084">
    <property type="entry name" value="Haem_Oase-like_multi-hlx"/>
</dbReference>
<name>A0A6N6JG77_9RHOB</name>
<comment type="caution">
    <text evidence="1">The sequence shown here is derived from an EMBL/GenBank/DDBJ whole genome shotgun (WGS) entry which is preliminary data.</text>
</comment>
<proteinExistence type="predicted"/>
<dbReference type="SUPFAM" id="SSF48613">
    <property type="entry name" value="Heme oxygenase-like"/>
    <property type="match status" value="1"/>
</dbReference>
<evidence type="ECO:0000313" key="1">
    <source>
        <dbReference type="EMBL" id="GFE64212.1"/>
    </source>
</evidence>
<evidence type="ECO:0000313" key="2">
    <source>
        <dbReference type="Proteomes" id="UP000436822"/>
    </source>
</evidence>
<keyword evidence="2" id="KW-1185">Reference proteome</keyword>
<dbReference type="Proteomes" id="UP000436822">
    <property type="component" value="Unassembled WGS sequence"/>
</dbReference>
<evidence type="ECO:0008006" key="3">
    <source>
        <dbReference type="Google" id="ProtNLM"/>
    </source>
</evidence>
<dbReference type="EMBL" id="BLJE01000001">
    <property type="protein sequence ID" value="GFE64212.1"/>
    <property type="molecule type" value="Genomic_DNA"/>
</dbReference>
<dbReference type="OrthoDB" id="7629404at2"/>
<dbReference type="RefSeq" id="WP_159805072.1">
    <property type="nucleotide sequence ID" value="NZ_BLJE01000001.1"/>
</dbReference>
<organism evidence="1 2">
    <name type="scientific">Litoreibacter roseus</name>
    <dbReference type="NCBI Taxonomy" id="2601869"/>
    <lineage>
        <taxon>Bacteria</taxon>
        <taxon>Pseudomonadati</taxon>
        <taxon>Pseudomonadota</taxon>
        <taxon>Alphaproteobacteria</taxon>
        <taxon>Rhodobacterales</taxon>
        <taxon>Roseobacteraceae</taxon>
        <taxon>Litoreibacter</taxon>
    </lineage>
</organism>
<dbReference type="CDD" id="cd19166">
    <property type="entry name" value="HemeO-bac"/>
    <property type="match status" value="1"/>
</dbReference>
<protein>
    <recommendedName>
        <fullName evidence="3">Heme oxygenase</fullName>
    </recommendedName>
</protein>
<dbReference type="Gene3D" id="1.20.910.10">
    <property type="entry name" value="Heme oxygenase-like"/>
    <property type="match status" value="1"/>
</dbReference>
<gene>
    <name evidence="1" type="ORF">KIN_12860</name>
</gene>
<dbReference type="AlphaFoldDB" id="A0A6N6JG77"/>
<reference evidence="1 2" key="1">
    <citation type="submission" date="2019-12" db="EMBL/GenBank/DDBJ databases">
        <title>Litoreibacter badius sp. nov., a novel bacteriochlorophyll a-containing bacterium in the genus Litoreibacter.</title>
        <authorList>
            <person name="Kanamuro M."/>
            <person name="Takabe Y."/>
            <person name="Mori K."/>
            <person name="Takaichi S."/>
            <person name="Hanada S."/>
        </authorList>
    </citation>
    <scope>NUCLEOTIDE SEQUENCE [LARGE SCALE GENOMIC DNA]</scope>
    <source>
        <strain evidence="1 2">K6</strain>
    </source>
</reference>